<sequence length="775" mass="85483">MSGNHNGSRAPKAPQGKASAAPTAALGSSGRALRRLTSSSSIPGGPSTSLSSSGRHAAAAAKYWRAVCDTNVFHAPFGRPVGDVEEGTVVEEGMRVVDCFDDMWIAVQADDGEVMWIRRYAAGALTDAKDAEWEPVVEGPTSAAAPSTPPAPGTLELDIAPLSIEDNVMDHALSLVTPEASLLEHYWTNIEPHQRTTAKDWNHHFQDAVEDILYKSTGADHDSRAHLSSLVSSFADVVEDACATIVREMFIKSSERTIQRHPSALDTYYHNGIMLRLCVDTSGGVYGGDRNAIKVANQLNKTIQQLLSVSPLYMISVPLAVVMTTSGYRITATTIPPVRGDRLLLGDYQGKQGRCHGTQQFPVKAMSTLGRRLGLKLHTYRDGSQGFFPVDAQLFAGLDHRLYLLNTGRIFPPAAPSSRCTSYHPLTSPLFQRLRPEIVERCGRALNPDAFYPGCAIPDDNEEIATISQWLRDEGIPTVAAVIGMHEPVEHPEQEDTTCCSCNRDISNELRFVVCRQQGGCEGCCICTQCNLDLLQLDVLENKSEEAQAKFEKIPLKCSASSSRRGLHGLVLQPSVTTIFHANCVNMRYLPFVYHRLPESAALCTSKYLEIEMIARSAKHLLWQKLRTTQGTDEVRDVCGKFFVGLLQPAGEMAEAFWSKELGPMIQNQFDIYAPFNTTNMDIDLVYTRVSELTGVELTDASIASFSTDQPFVQVHRIHPVMKTLHIPQLVETVGQHESALRGTLEELLLFWIGMEDTEEAVWVDKYPSFTKERF</sequence>
<dbReference type="Pfam" id="PF13236">
    <property type="entry name" value="CLU"/>
    <property type="match status" value="1"/>
</dbReference>
<dbReference type="Pfam" id="PF12807">
    <property type="entry name" value="eIF3_p135"/>
    <property type="match status" value="1"/>
</dbReference>
<dbReference type="OMA" id="WWISTRC"/>
<name>A0A0S4IN68_BODSA</name>
<dbReference type="InterPro" id="IPR025697">
    <property type="entry name" value="CLU_dom"/>
</dbReference>
<dbReference type="OrthoDB" id="626167at2759"/>
<evidence type="ECO:0000259" key="2">
    <source>
        <dbReference type="PROSITE" id="PS51823"/>
    </source>
</evidence>
<dbReference type="EMBL" id="CYKH01000369">
    <property type="protein sequence ID" value="CUF62006.1"/>
    <property type="molecule type" value="Genomic_DNA"/>
</dbReference>
<gene>
    <name evidence="3" type="ORF">BSAL_64140</name>
</gene>
<evidence type="ECO:0000256" key="1">
    <source>
        <dbReference type="SAM" id="MobiDB-lite"/>
    </source>
</evidence>
<feature type="domain" description="Clu" evidence="2">
    <location>
        <begin position="179"/>
        <end position="418"/>
    </location>
</feature>
<dbReference type="PANTHER" id="PTHR12601">
    <property type="entry name" value="EUKARYOTIC TRANSLATION INITIATION FACTOR 3 SUBUNIT EIF-3"/>
    <property type="match status" value="1"/>
</dbReference>
<keyword evidence="3" id="KW-0396">Initiation factor</keyword>
<evidence type="ECO:0000313" key="4">
    <source>
        <dbReference type="Proteomes" id="UP000051952"/>
    </source>
</evidence>
<feature type="region of interest" description="Disordered" evidence="1">
    <location>
        <begin position="1"/>
        <end position="53"/>
    </location>
</feature>
<organism evidence="3 4">
    <name type="scientific">Bodo saltans</name>
    <name type="common">Flagellated protozoan</name>
    <dbReference type="NCBI Taxonomy" id="75058"/>
    <lineage>
        <taxon>Eukaryota</taxon>
        <taxon>Discoba</taxon>
        <taxon>Euglenozoa</taxon>
        <taxon>Kinetoplastea</taxon>
        <taxon>Metakinetoplastina</taxon>
        <taxon>Eubodonida</taxon>
        <taxon>Bodonidae</taxon>
        <taxon>Bodo</taxon>
    </lineage>
</organism>
<feature type="compositionally biased region" description="Low complexity" evidence="1">
    <location>
        <begin position="36"/>
        <end position="53"/>
    </location>
</feature>
<dbReference type="VEuPathDB" id="TriTrypDB:BSAL_64140"/>
<dbReference type="AlphaFoldDB" id="A0A0S4IN68"/>
<protein>
    <submittedName>
        <fullName evidence="3">Translation initiation factor Elf3 subunit 135, putative</fullName>
    </submittedName>
</protein>
<dbReference type="GO" id="GO:0003743">
    <property type="term" value="F:translation initiation factor activity"/>
    <property type="evidence" value="ECO:0007669"/>
    <property type="project" value="UniProtKB-KW"/>
</dbReference>
<dbReference type="InterPro" id="IPR027523">
    <property type="entry name" value="CLU_prot"/>
</dbReference>
<evidence type="ECO:0000313" key="3">
    <source>
        <dbReference type="EMBL" id="CUF62006.1"/>
    </source>
</evidence>
<accession>A0A0S4IN68</accession>
<keyword evidence="4" id="KW-1185">Reference proteome</keyword>
<proteinExistence type="predicted"/>
<dbReference type="PROSITE" id="PS51823">
    <property type="entry name" value="CLU"/>
    <property type="match status" value="1"/>
</dbReference>
<reference evidence="4" key="1">
    <citation type="submission" date="2015-09" db="EMBL/GenBank/DDBJ databases">
        <authorList>
            <consortium name="Pathogen Informatics"/>
        </authorList>
    </citation>
    <scope>NUCLEOTIDE SEQUENCE [LARGE SCALE GENOMIC DNA]</scope>
    <source>
        <strain evidence="4">Lake Konstanz</strain>
    </source>
</reference>
<keyword evidence="3" id="KW-0648">Protein biosynthesis</keyword>
<dbReference type="InterPro" id="IPR033646">
    <property type="entry name" value="CLU-central"/>
</dbReference>
<dbReference type="Proteomes" id="UP000051952">
    <property type="component" value="Unassembled WGS sequence"/>
</dbReference>